<name>A0A815GX48_9BILA</name>
<keyword evidence="2 3" id="KW-0802">TPR repeat</keyword>
<dbReference type="InterPro" id="IPR011990">
    <property type="entry name" value="TPR-like_helical_dom_sf"/>
</dbReference>
<dbReference type="InterPro" id="IPR019734">
    <property type="entry name" value="TPR_rpt"/>
</dbReference>
<evidence type="ECO:0000313" key="6">
    <source>
        <dbReference type="Proteomes" id="UP000663889"/>
    </source>
</evidence>
<evidence type="ECO:0000313" key="5">
    <source>
        <dbReference type="EMBL" id="CAF3678542.1"/>
    </source>
</evidence>
<reference evidence="4" key="1">
    <citation type="submission" date="2021-02" db="EMBL/GenBank/DDBJ databases">
        <authorList>
            <person name="Nowell W R."/>
        </authorList>
    </citation>
    <scope>NUCLEOTIDE SEQUENCE</scope>
</reference>
<evidence type="ECO:0000256" key="3">
    <source>
        <dbReference type="PROSITE-ProRule" id="PRU00339"/>
    </source>
</evidence>
<dbReference type="Pfam" id="PF13424">
    <property type="entry name" value="TPR_12"/>
    <property type="match status" value="2"/>
</dbReference>
<dbReference type="Proteomes" id="UP000663874">
    <property type="component" value="Unassembled WGS sequence"/>
</dbReference>
<dbReference type="EMBL" id="CAJNOU010002721">
    <property type="protein sequence ID" value="CAF1344115.1"/>
    <property type="molecule type" value="Genomic_DNA"/>
</dbReference>
<dbReference type="PROSITE" id="PS50005">
    <property type="entry name" value="TPR"/>
    <property type="match status" value="2"/>
</dbReference>
<dbReference type="AlphaFoldDB" id="A0A815GX48"/>
<dbReference type="EMBL" id="CAJOBE010000724">
    <property type="protein sequence ID" value="CAF3678542.1"/>
    <property type="molecule type" value="Genomic_DNA"/>
</dbReference>
<keyword evidence="1" id="KW-0677">Repeat</keyword>
<gene>
    <name evidence="5" type="ORF">FNK824_LOCUS7685</name>
    <name evidence="4" type="ORF">SEV965_LOCUS28503</name>
</gene>
<feature type="repeat" description="TPR" evidence="3">
    <location>
        <begin position="95"/>
        <end position="128"/>
    </location>
</feature>
<dbReference type="Pfam" id="PF13374">
    <property type="entry name" value="TPR_10"/>
    <property type="match status" value="1"/>
</dbReference>
<evidence type="ECO:0000313" key="4">
    <source>
        <dbReference type="EMBL" id="CAF1344115.1"/>
    </source>
</evidence>
<dbReference type="PANTHER" id="PTHR45641:SF1">
    <property type="entry name" value="AAA+ ATPASE DOMAIN-CONTAINING PROTEIN"/>
    <property type="match status" value="1"/>
</dbReference>
<sequence>MKPKVTDKNELTDRCKKFYKDYPSELAIIQEFEKDYVYDRALCELPRDHPDLAPYYHNLGMIANHKGKYDISLEWFAKALEMYNKTRQPDDPVIATTYNSIGEVHFRKGNRTNALESFKKELNIRKKQHLQVAMCYHNMDNVYQEEKKFQEVFECHQKSLMIRQKYLPTDHPDIDLALQYYNMALEIYQKSLPSQHQDIAMTHYNLSLLYAGKEDFQQALAHFQKASTIFHATLPPTHPFIGIVNQDIQRVSNKLK</sequence>
<dbReference type="PANTHER" id="PTHR45641">
    <property type="entry name" value="TETRATRICOPEPTIDE REPEAT PROTEIN (AFU_ORTHOLOGUE AFUA_6G03870)"/>
    <property type="match status" value="1"/>
</dbReference>
<feature type="repeat" description="TPR" evidence="3">
    <location>
        <begin position="53"/>
        <end position="86"/>
    </location>
</feature>
<dbReference type="Proteomes" id="UP000663889">
    <property type="component" value="Unassembled WGS sequence"/>
</dbReference>
<dbReference type="Gene3D" id="1.25.40.10">
    <property type="entry name" value="Tetratricopeptide repeat domain"/>
    <property type="match status" value="2"/>
</dbReference>
<comment type="caution">
    <text evidence="4">The sequence shown here is derived from an EMBL/GenBank/DDBJ whole genome shotgun (WGS) entry which is preliminary data.</text>
</comment>
<accession>A0A815GX48</accession>
<organism evidence="4 6">
    <name type="scientific">Rotaria sordida</name>
    <dbReference type="NCBI Taxonomy" id="392033"/>
    <lineage>
        <taxon>Eukaryota</taxon>
        <taxon>Metazoa</taxon>
        <taxon>Spiralia</taxon>
        <taxon>Gnathifera</taxon>
        <taxon>Rotifera</taxon>
        <taxon>Eurotatoria</taxon>
        <taxon>Bdelloidea</taxon>
        <taxon>Philodinida</taxon>
        <taxon>Philodinidae</taxon>
        <taxon>Rotaria</taxon>
    </lineage>
</organism>
<evidence type="ECO:0000256" key="1">
    <source>
        <dbReference type="ARBA" id="ARBA00022737"/>
    </source>
</evidence>
<dbReference type="SMART" id="SM00028">
    <property type="entry name" value="TPR"/>
    <property type="match status" value="4"/>
</dbReference>
<protein>
    <submittedName>
        <fullName evidence="4">Uncharacterized protein</fullName>
    </submittedName>
</protein>
<evidence type="ECO:0000256" key="2">
    <source>
        <dbReference type="ARBA" id="ARBA00022803"/>
    </source>
</evidence>
<dbReference type="SUPFAM" id="SSF48452">
    <property type="entry name" value="TPR-like"/>
    <property type="match status" value="1"/>
</dbReference>
<proteinExistence type="predicted"/>